<comment type="subcellular location">
    <subcellularLocation>
        <location evidence="1 7">Cell membrane</location>
        <topology evidence="1 7">Multi-pass membrane protein</topology>
    </subcellularLocation>
</comment>
<feature type="transmembrane region" description="Helical" evidence="7">
    <location>
        <begin position="165"/>
        <end position="185"/>
    </location>
</feature>
<feature type="domain" description="ABC transmembrane type-1" evidence="9">
    <location>
        <begin position="94"/>
        <end position="287"/>
    </location>
</feature>
<feature type="transmembrane region" description="Helical" evidence="7">
    <location>
        <begin position="131"/>
        <end position="153"/>
    </location>
</feature>
<dbReference type="PANTHER" id="PTHR43744:SF8">
    <property type="entry name" value="SN-GLYCEROL-3-PHOSPHATE TRANSPORT SYSTEM PERMEASE PROTEIN UGPE"/>
    <property type="match status" value="1"/>
</dbReference>
<feature type="transmembrane region" description="Helical" evidence="7">
    <location>
        <begin position="206"/>
        <end position="228"/>
    </location>
</feature>
<keyword evidence="4 7" id="KW-0812">Transmembrane</keyword>
<keyword evidence="6 7" id="KW-0472">Membrane</keyword>
<organism evidence="10 11">
    <name type="scientific">Fodinicola feengrottensis</name>
    <dbReference type="NCBI Taxonomy" id="435914"/>
    <lineage>
        <taxon>Bacteria</taxon>
        <taxon>Bacillati</taxon>
        <taxon>Actinomycetota</taxon>
        <taxon>Actinomycetes</taxon>
        <taxon>Mycobacteriales</taxon>
        <taxon>Fodinicola</taxon>
    </lineage>
</organism>
<feature type="transmembrane region" description="Helical" evidence="7">
    <location>
        <begin position="93"/>
        <end position="119"/>
    </location>
</feature>
<feature type="transmembrane region" description="Helical" evidence="7">
    <location>
        <begin position="31"/>
        <end position="56"/>
    </location>
</feature>
<evidence type="ECO:0000259" key="9">
    <source>
        <dbReference type="PROSITE" id="PS50928"/>
    </source>
</evidence>
<dbReference type="Proteomes" id="UP001500618">
    <property type="component" value="Unassembled WGS sequence"/>
</dbReference>
<keyword evidence="3" id="KW-1003">Cell membrane</keyword>
<dbReference type="EMBL" id="BAAANY010000019">
    <property type="protein sequence ID" value="GAA1691893.1"/>
    <property type="molecule type" value="Genomic_DNA"/>
</dbReference>
<dbReference type="SUPFAM" id="SSF161098">
    <property type="entry name" value="MetI-like"/>
    <property type="match status" value="1"/>
</dbReference>
<dbReference type="PROSITE" id="PS50928">
    <property type="entry name" value="ABC_TM1"/>
    <property type="match status" value="1"/>
</dbReference>
<dbReference type="CDD" id="cd06261">
    <property type="entry name" value="TM_PBP2"/>
    <property type="match status" value="1"/>
</dbReference>
<evidence type="ECO:0000313" key="11">
    <source>
        <dbReference type="Proteomes" id="UP001500618"/>
    </source>
</evidence>
<protein>
    <submittedName>
        <fullName evidence="10">Carbohydrate ABC transporter permease</fullName>
    </submittedName>
</protein>
<accession>A0ABP4TQ42</accession>
<comment type="similarity">
    <text evidence="7">Belongs to the binding-protein-dependent transport system permease family.</text>
</comment>
<evidence type="ECO:0000256" key="5">
    <source>
        <dbReference type="ARBA" id="ARBA00022989"/>
    </source>
</evidence>
<dbReference type="Gene3D" id="1.10.3720.10">
    <property type="entry name" value="MetI-like"/>
    <property type="match status" value="1"/>
</dbReference>
<keyword evidence="5 7" id="KW-1133">Transmembrane helix</keyword>
<keyword evidence="2 7" id="KW-0813">Transport</keyword>
<feature type="transmembrane region" description="Helical" evidence="7">
    <location>
        <begin position="266"/>
        <end position="287"/>
    </location>
</feature>
<comment type="caution">
    <text evidence="10">The sequence shown here is derived from an EMBL/GenBank/DDBJ whole genome shotgun (WGS) entry which is preliminary data.</text>
</comment>
<evidence type="ECO:0000256" key="7">
    <source>
        <dbReference type="RuleBase" id="RU363032"/>
    </source>
</evidence>
<evidence type="ECO:0000256" key="2">
    <source>
        <dbReference type="ARBA" id="ARBA00022448"/>
    </source>
</evidence>
<evidence type="ECO:0000256" key="1">
    <source>
        <dbReference type="ARBA" id="ARBA00004651"/>
    </source>
</evidence>
<dbReference type="RefSeq" id="WP_344312555.1">
    <property type="nucleotide sequence ID" value="NZ_BAAANY010000019.1"/>
</dbReference>
<feature type="region of interest" description="Disordered" evidence="8">
    <location>
        <begin position="1"/>
        <end position="22"/>
    </location>
</feature>
<evidence type="ECO:0000256" key="6">
    <source>
        <dbReference type="ARBA" id="ARBA00023136"/>
    </source>
</evidence>
<evidence type="ECO:0000313" key="10">
    <source>
        <dbReference type="EMBL" id="GAA1691893.1"/>
    </source>
</evidence>
<name>A0ABP4TQ42_9ACTN</name>
<reference evidence="11" key="1">
    <citation type="journal article" date="2019" name="Int. J. Syst. Evol. Microbiol.">
        <title>The Global Catalogue of Microorganisms (GCM) 10K type strain sequencing project: providing services to taxonomists for standard genome sequencing and annotation.</title>
        <authorList>
            <consortium name="The Broad Institute Genomics Platform"/>
            <consortium name="The Broad Institute Genome Sequencing Center for Infectious Disease"/>
            <person name="Wu L."/>
            <person name="Ma J."/>
        </authorList>
    </citation>
    <scope>NUCLEOTIDE SEQUENCE [LARGE SCALE GENOMIC DNA]</scope>
    <source>
        <strain evidence="11">JCM 14718</strain>
    </source>
</reference>
<dbReference type="PANTHER" id="PTHR43744">
    <property type="entry name" value="ABC TRANSPORTER PERMEASE PROTEIN MG189-RELATED-RELATED"/>
    <property type="match status" value="1"/>
</dbReference>
<dbReference type="Pfam" id="PF00528">
    <property type="entry name" value="BPD_transp_1"/>
    <property type="match status" value="1"/>
</dbReference>
<gene>
    <name evidence="10" type="ORF">GCM10009765_46600</name>
</gene>
<sequence length="301" mass="33036">MTTQIQKAEPTAVSVAKTPTKPEKIPSEGGVLNVFSHGILILWAAMVILPMLWAFMTSFKTNAEIFEAPWALPTKLHFENWSGAWINANFGAFFFNSLIVVGGGVIGTMILGSMAAYVLARFDFKGNRIIYFLFISGMTFPVFLALVPLFFVLKNMGLLSTYQGLIVVYIGYSLPFTVFFLTSFFRTLPTSIAEAALIDGCGHAGTFFRIMLPLARPGLISIGIFNVLGQWNQYLLPLVLNSDRDKFVLTQGLADLVVSQGYAGDWGQLFAGLMIAMLPVLIVYIIFQRQVQAGMTAGAVK</sequence>
<evidence type="ECO:0000256" key="4">
    <source>
        <dbReference type="ARBA" id="ARBA00022692"/>
    </source>
</evidence>
<evidence type="ECO:0000256" key="8">
    <source>
        <dbReference type="SAM" id="MobiDB-lite"/>
    </source>
</evidence>
<keyword evidence="11" id="KW-1185">Reference proteome</keyword>
<dbReference type="InterPro" id="IPR000515">
    <property type="entry name" value="MetI-like"/>
</dbReference>
<dbReference type="InterPro" id="IPR035906">
    <property type="entry name" value="MetI-like_sf"/>
</dbReference>
<evidence type="ECO:0000256" key="3">
    <source>
        <dbReference type="ARBA" id="ARBA00022475"/>
    </source>
</evidence>
<proteinExistence type="inferred from homology"/>